<feature type="domain" description="HD" evidence="1">
    <location>
        <begin position="22"/>
        <end position="104"/>
    </location>
</feature>
<dbReference type="EMBL" id="WEGJ01000027">
    <property type="protein sequence ID" value="MQY15006.1"/>
    <property type="molecule type" value="Genomic_DNA"/>
</dbReference>
<evidence type="ECO:0000313" key="2">
    <source>
        <dbReference type="EMBL" id="MQY15006.1"/>
    </source>
</evidence>
<accession>A0A7K0CNE1</accession>
<sequence>MSLITWAYKLSEDTLAEPLPRRWAHVQGVARRARELRPLFSERDAEVLEAAAVLHDIGYAPALATTGFHPLDGARFLRDQVQADERVVSLVAHHSFALLEAEERGLRDELETEFDLERPELVDAMVFCDMTTTPDGCVTSIRARVSEIQDRYGPGELVTRFIKRATPGIHAAADRVEARLAATRAVAIAQPM</sequence>
<proteinExistence type="predicted"/>
<protein>
    <recommendedName>
        <fullName evidence="1">HD domain-containing protein</fullName>
    </recommendedName>
</protein>
<dbReference type="CDD" id="cd00077">
    <property type="entry name" value="HDc"/>
    <property type="match status" value="1"/>
</dbReference>
<dbReference type="Gene3D" id="1.10.3210.10">
    <property type="entry name" value="Hypothetical protein af1432"/>
    <property type="match status" value="1"/>
</dbReference>
<reference evidence="2 3" key="1">
    <citation type="submission" date="2019-10" db="EMBL/GenBank/DDBJ databases">
        <title>Streptomyces smaragdinus sp. nov. and Streptomyces fabii sp. nov., isolated from the gut of fungus growing-termite Macrotermes natalensis.</title>
        <authorList>
            <person name="Schwitalla J."/>
            <person name="Benndorf R."/>
            <person name="Martin K."/>
            <person name="De Beer W."/>
            <person name="Kaster A.-K."/>
            <person name="Vollmers J."/>
            <person name="Poulsen M."/>
            <person name="Beemelmanns C."/>
        </authorList>
    </citation>
    <scope>NUCLEOTIDE SEQUENCE [LARGE SCALE GENOMIC DNA]</scope>
    <source>
        <strain evidence="2 3">RB5</strain>
    </source>
</reference>
<evidence type="ECO:0000259" key="1">
    <source>
        <dbReference type="Pfam" id="PF01966"/>
    </source>
</evidence>
<dbReference type="InterPro" id="IPR003607">
    <property type="entry name" value="HD/PDEase_dom"/>
</dbReference>
<dbReference type="OrthoDB" id="2989229at2"/>
<dbReference type="Pfam" id="PF01966">
    <property type="entry name" value="HD"/>
    <property type="match status" value="1"/>
</dbReference>
<comment type="caution">
    <text evidence="2">The sequence shown here is derived from an EMBL/GenBank/DDBJ whole genome shotgun (WGS) entry which is preliminary data.</text>
</comment>
<name>A0A7K0CNE1_9ACTN</name>
<dbReference type="Proteomes" id="UP000466345">
    <property type="component" value="Unassembled WGS sequence"/>
</dbReference>
<gene>
    <name evidence="2" type="ORF">SRB5_51830</name>
</gene>
<dbReference type="AlphaFoldDB" id="A0A7K0CNE1"/>
<organism evidence="2 3">
    <name type="scientific">Streptomyces smaragdinus</name>
    <dbReference type="NCBI Taxonomy" id="2585196"/>
    <lineage>
        <taxon>Bacteria</taxon>
        <taxon>Bacillati</taxon>
        <taxon>Actinomycetota</taxon>
        <taxon>Actinomycetes</taxon>
        <taxon>Kitasatosporales</taxon>
        <taxon>Streptomycetaceae</taxon>
        <taxon>Streptomyces</taxon>
    </lineage>
</organism>
<dbReference type="InterPro" id="IPR006674">
    <property type="entry name" value="HD_domain"/>
</dbReference>
<dbReference type="SUPFAM" id="SSF109604">
    <property type="entry name" value="HD-domain/PDEase-like"/>
    <property type="match status" value="1"/>
</dbReference>
<dbReference type="RefSeq" id="WP_153455848.1">
    <property type="nucleotide sequence ID" value="NZ_WEGJ01000027.1"/>
</dbReference>
<evidence type="ECO:0000313" key="3">
    <source>
        <dbReference type="Proteomes" id="UP000466345"/>
    </source>
</evidence>
<keyword evidence="3" id="KW-1185">Reference proteome</keyword>